<evidence type="ECO:0000256" key="3">
    <source>
        <dbReference type="ARBA" id="ARBA00022519"/>
    </source>
</evidence>
<accession>A0A920CNH8</accession>
<dbReference type="AlphaFoldDB" id="A0A920CNH8"/>
<dbReference type="RefSeq" id="WP_237100185.1">
    <property type="nucleotide sequence ID" value="NZ_AP025343.1"/>
</dbReference>
<keyword evidence="3" id="KW-0997">Cell inner membrane</keyword>
<evidence type="ECO:0000256" key="7">
    <source>
        <dbReference type="ARBA" id="ARBA00034125"/>
    </source>
</evidence>
<protein>
    <submittedName>
        <fullName evidence="10">Membrane protein</fullName>
    </submittedName>
</protein>
<dbReference type="GO" id="GO:0005886">
    <property type="term" value="C:plasma membrane"/>
    <property type="evidence" value="ECO:0007669"/>
    <property type="project" value="UniProtKB-SubCell"/>
</dbReference>
<feature type="transmembrane region" description="Helical" evidence="8">
    <location>
        <begin position="47"/>
        <end position="68"/>
    </location>
</feature>
<dbReference type="InterPro" id="IPR024528">
    <property type="entry name" value="ThrE_2"/>
</dbReference>
<evidence type="ECO:0000313" key="11">
    <source>
        <dbReference type="Proteomes" id="UP000682811"/>
    </source>
</evidence>
<keyword evidence="11" id="KW-1185">Reference proteome</keyword>
<evidence type="ECO:0000256" key="2">
    <source>
        <dbReference type="ARBA" id="ARBA00022475"/>
    </source>
</evidence>
<feature type="transmembrane region" description="Helical" evidence="8">
    <location>
        <begin position="80"/>
        <end position="98"/>
    </location>
</feature>
<dbReference type="PANTHER" id="PTHR34390">
    <property type="entry name" value="UPF0442 PROTEIN YJJB-RELATED"/>
    <property type="match status" value="1"/>
</dbReference>
<evidence type="ECO:0000256" key="5">
    <source>
        <dbReference type="ARBA" id="ARBA00022989"/>
    </source>
</evidence>
<comment type="subcellular location">
    <subcellularLocation>
        <location evidence="1">Cell membrane</location>
        <topology evidence="1">Multi-pass membrane protein</topology>
    </subcellularLocation>
</comment>
<reference evidence="10 11" key="1">
    <citation type="submission" date="2021-03" db="EMBL/GenBank/DDBJ databases">
        <title>Antimicrobial resistance genes in bacteria isolated from Japanese honey, and their potential for conferring macrolide and lincosamide resistance in the American foulbrood pathogen Paenibacillus larvae.</title>
        <authorList>
            <person name="Okamoto M."/>
            <person name="Kumagai M."/>
            <person name="Kanamori H."/>
            <person name="Takamatsu D."/>
        </authorList>
    </citation>
    <scope>NUCLEOTIDE SEQUENCE [LARGE SCALE GENOMIC DNA]</scope>
    <source>
        <strain evidence="10 11">J34TS1</strain>
    </source>
</reference>
<keyword evidence="2" id="KW-1003">Cell membrane</keyword>
<keyword evidence="6 8" id="KW-0472">Membrane</keyword>
<keyword evidence="4 8" id="KW-0812">Transmembrane</keyword>
<dbReference type="InterPro" id="IPR050539">
    <property type="entry name" value="ThrE_Dicarb/AminoAcid_Exp"/>
</dbReference>
<dbReference type="EMBL" id="BORT01000008">
    <property type="protein sequence ID" value="GIO47486.1"/>
    <property type="molecule type" value="Genomic_DNA"/>
</dbReference>
<dbReference type="Proteomes" id="UP000682811">
    <property type="component" value="Unassembled WGS sequence"/>
</dbReference>
<evidence type="ECO:0000313" key="10">
    <source>
        <dbReference type="EMBL" id="GIO47486.1"/>
    </source>
</evidence>
<evidence type="ECO:0000256" key="8">
    <source>
        <dbReference type="SAM" id="Phobius"/>
    </source>
</evidence>
<feature type="transmembrane region" description="Helical" evidence="8">
    <location>
        <begin position="110"/>
        <end position="137"/>
    </location>
</feature>
<proteinExistence type="inferred from homology"/>
<evidence type="ECO:0000256" key="6">
    <source>
        <dbReference type="ARBA" id="ARBA00023136"/>
    </source>
</evidence>
<gene>
    <name evidence="10" type="ORF">J34TS1_22510</name>
</gene>
<dbReference type="PANTHER" id="PTHR34390:SF1">
    <property type="entry name" value="SUCCINATE TRANSPORTER SUBUNIT YJJB-RELATED"/>
    <property type="match status" value="1"/>
</dbReference>
<evidence type="ECO:0000256" key="4">
    <source>
        <dbReference type="ARBA" id="ARBA00022692"/>
    </source>
</evidence>
<sequence length="163" mass="17166">MMKEIAFHVMFSFISSVSFGMLCNVPKRSIAAGGMIGMIGWMGYMGMSAYGCGVFAASLVCSLLLAFAGQLAAGKYKMPVTVFFVPGLAPVVPGITFYEGFRSLILGEYAASGVVFLHVAYGAVGLACGIVVVDILYRFTIGTAIRRSQAAAQKRSCSDARGT</sequence>
<dbReference type="Pfam" id="PF12821">
    <property type="entry name" value="ThrE_2"/>
    <property type="match status" value="1"/>
</dbReference>
<evidence type="ECO:0000256" key="1">
    <source>
        <dbReference type="ARBA" id="ARBA00004651"/>
    </source>
</evidence>
<organism evidence="10 11">
    <name type="scientific">Paenibacillus azoreducens</name>
    <dbReference type="NCBI Taxonomy" id="116718"/>
    <lineage>
        <taxon>Bacteria</taxon>
        <taxon>Bacillati</taxon>
        <taxon>Bacillota</taxon>
        <taxon>Bacilli</taxon>
        <taxon>Bacillales</taxon>
        <taxon>Paenibacillaceae</taxon>
        <taxon>Paenibacillus</taxon>
    </lineage>
</organism>
<dbReference type="GO" id="GO:0015744">
    <property type="term" value="P:succinate transport"/>
    <property type="evidence" value="ECO:0007669"/>
    <property type="project" value="TreeGrafter"/>
</dbReference>
<comment type="caution">
    <text evidence="10">The sequence shown here is derived from an EMBL/GenBank/DDBJ whole genome shotgun (WGS) entry which is preliminary data.</text>
</comment>
<feature type="domain" description="Threonine/Serine exporter ThrE" evidence="9">
    <location>
        <begin position="9"/>
        <end position="135"/>
    </location>
</feature>
<comment type="similarity">
    <text evidence="7">Belongs to the ThrE exporter (TC 2.A.79) family.</text>
</comment>
<name>A0A920CNH8_9BACL</name>
<evidence type="ECO:0000259" key="9">
    <source>
        <dbReference type="Pfam" id="PF12821"/>
    </source>
</evidence>
<keyword evidence="5 8" id="KW-1133">Transmembrane helix</keyword>